<reference evidence="1" key="1">
    <citation type="submission" date="2020-12" db="EMBL/GenBank/DDBJ databases">
        <title>Methylobrevis albus sp. nov., isolated from fresh water lack sediment.</title>
        <authorList>
            <person name="Zou Q."/>
        </authorList>
    </citation>
    <scope>NUCLEOTIDE SEQUENCE</scope>
    <source>
        <strain evidence="1">L22</strain>
    </source>
</reference>
<dbReference type="AlphaFoldDB" id="A0A931MXD5"/>
<evidence type="ECO:0000313" key="1">
    <source>
        <dbReference type="EMBL" id="MBH0238868.1"/>
    </source>
</evidence>
<gene>
    <name evidence="1" type="ORF">I5731_13615</name>
</gene>
<dbReference type="EMBL" id="JADZLT010000051">
    <property type="protein sequence ID" value="MBH0238868.1"/>
    <property type="molecule type" value="Genomic_DNA"/>
</dbReference>
<keyword evidence="2" id="KW-1185">Reference proteome</keyword>
<organism evidence="1 2">
    <name type="scientific">Methylobrevis albus</name>
    <dbReference type="NCBI Taxonomy" id="2793297"/>
    <lineage>
        <taxon>Bacteria</taxon>
        <taxon>Pseudomonadati</taxon>
        <taxon>Pseudomonadota</taxon>
        <taxon>Alphaproteobacteria</taxon>
        <taxon>Hyphomicrobiales</taxon>
        <taxon>Pleomorphomonadaceae</taxon>
        <taxon>Methylobrevis</taxon>
    </lineage>
</organism>
<accession>A0A931MXD5</accession>
<evidence type="ECO:0000313" key="2">
    <source>
        <dbReference type="Proteomes" id="UP000631694"/>
    </source>
</evidence>
<proteinExistence type="predicted"/>
<sequence length="140" mass="15231">MTAPLLADGAAPPVAAYKTILREVIDRRPSGMRRRLSIALGKHRSFVTQITNPAYAVPIPAQHLATIFEVCHFAPHEREAFLVAYARAHPGRRLAPAPVAQGRSLTIAVPDFGDPVRNAAFDRIVADTADRLARFAEDLG</sequence>
<protein>
    <submittedName>
        <fullName evidence="1">Uncharacterized protein</fullName>
    </submittedName>
</protein>
<dbReference type="Proteomes" id="UP000631694">
    <property type="component" value="Unassembled WGS sequence"/>
</dbReference>
<comment type="caution">
    <text evidence="1">The sequence shown here is derived from an EMBL/GenBank/DDBJ whole genome shotgun (WGS) entry which is preliminary data.</text>
</comment>
<dbReference type="RefSeq" id="WP_197311946.1">
    <property type="nucleotide sequence ID" value="NZ_JADZLT010000051.1"/>
</dbReference>
<name>A0A931MXD5_9HYPH</name>